<evidence type="ECO:0008006" key="3">
    <source>
        <dbReference type="Google" id="ProtNLM"/>
    </source>
</evidence>
<protein>
    <recommendedName>
        <fullName evidence="3">DUF2281 domain-containing protein</fullName>
    </recommendedName>
</protein>
<comment type="caution">
    <text evidence="1">The sequence shown here is derived from an EMBL/GenBank/DDBJ whole genome shotgun (WGS) entry which is preliminary data.</text>
</comment>
<organism evidence="1 2">
    <name type="scientific">Desulfosporosinus acididurans</name>
    <dbReference type="NCBI Taxonomy" id="476652"/>
    <lineage>
        <taxon>Bacteria</taxon>
        <taxon>Bacillati</taxon>
        <taxon>Bacillota</taxon>
        <taxon>Clostridia</taxon>
        <taxon>Eubacteriales</taxon>
        <taxon>Desulfitobacteriaceae</taxon>
        <taxon>Desulfosporosinus</taxon>
    </lineage>
</organism>
<sequence length="83" mass="9736">MAISNDDLFKLVKILPEDAKQSAYDFLRFLTNSPRRPDWDEIDLLEPDDVPLSEEEIRQMNSTEFVSWEDAMHELNLPTDIKP</sequence>
<evidence type="ECO:0000313" key="2">
    <source>
        <dbReference type="Proteomes" id="UP000036356"/>
    </source>
</evidence>
<dbReference type="EMBL" id="LDZY01000031">
    <property type="protein sequence ID" value="KLU63702.1"/>
    <property type="molecule type" value="Genomic_DNA"/>
</dbReference>
<dbReference type="AlphaFoldDB" id="A0A0J1FJU5"/>
<dbReference type="STRING" id="476652.DEAC_c43880"/>
<name>A0A0J1FJU5_9FIRM</name>
<dbReference type="RefSeq" id="WP_047812138.1">
    <property type="nucleotide sequence ID" value="NZ_LDZY01000031.1"/>
</dbReference>
<dbReference type="PATRIC" id="fig|476652.3.peg.4665"/>
<accession>A0A0J1FJU5</accession>
<evidence type="ECO:0000313" key="1">
    <source>
        <dbReference type="EMBL" id="KLU63702.1"/>
    </source>
</evidence>
<keyword evidence="2" id="KW-1185">Reference proteome</keyword>
<gene>
    <name evidence="1" type="ORF">DEAC_c43880</name>
</gene>
<dbReference type="Proteomes" id="UP000036356">
    <property type="component" value="Unassembled WGS sequence"/>
</dbReference>
<reference evidence="1 2" key="1">
    <citation type="submission" date="2015-06" db="EMBL/GenBank/DDBJ databases">
        <title>Draft genome of the moderately acidophilic sulfate reducer Candidatus Desulfosporosinus acididurans strain M1.</title>
        <authorList>
            <person name="Poehlein A."/>
            <person name="Petzsch P."/>
            <person name="Johnson B.D."/>
            <person name="Schloemann M."/>
            <person name="Daniel R."/>
            <person name="Muehling M."/>
        </authorList>
    </citation>
    <scope>NUCLEOTIDE SEQUENCE [LARGE SCALE GENOMIC DNA]</scope>
    <source>
        <strain evidence="1 2">M1</strain>
    </source>
</reference>
<proteinExistence type="predicted"/>